<dbReference type="OrthoDB" id="1408251at2"/>
<dbReference type="Proteomes" id="UP000198724">
    <property type="component" value="Unassembled WGS sequence"/>
</dbReference>
<organism evidence="2 3">
    <name type="scientific">Pontibacter chinhatensis</name>
    <dbReference type="NCBI Taxonomy" id="1436961"/>
    <lineage>
        <taxon>Bacteria</taxon>
        <taxon>Pseudomonadati</taxon>
        <taxon>Bacteroidota</taxon>
        <taxon>Cytophagia</taxon>
        <taxon>Cytophagales</taxon>
        <taxon>Hymenobacteraceae</taxon>
        <taxon>Pontibacter</taxon>
    </lineage>
</organism>
<reference evidence="3" key="1">
    <citation type="submission" date="2016-10" db="EMBL/GenBank/DDBJ databases">
        <authorList>
            <person name="Varghese N."/>
            <person name="Submissions S."/>
        </authorList>
    </citation>
    <scope>NUCLEOTIDE SEQUENCE [LARGE SCALE GENOMIC DNA]</scope>
    <source>
        <strain evidence="3">LP51</strain>
    </source>
</reference>
<dbReference type="PANTHER" id="PTHR43818:SF9">
    <property type="entry name" value="HYPOTHETICAL OXIDOREDUCTASE"/>
    <property type="match status" value="1"/>
</dbReference>
<evidence type="ECO:0000259" key="1">
    <source>
        <dbReference type="Pfam" id="PF01408"/>
    </source>
</evidence>
<dbReference type="InterPro" id="IPR006311">
    <property type="entry name" value="TAT_signal"/>
</dbReference>
<evidence type="ECO:0000313" key="2">
    <source>
        <dbReference type="EMBL" id="SFG31890.1"/>
    </source>
</evidence>
<dbReference type="InterPro" id="IPR019546">
    <property type="entry name" value="TAT_signal_bac_arc"/>
</dbReference>
<evidence type="ECO:0000313" key="3">
    <source>
        <dbReference type="Proteomes" id="UP000198724"/>
    </source>
</evidence>
<dbReference type="STRING" id="1436961.SAMN05421739_102143"/>
<protein>
    <submittedName>
        <fullName evidence="2">Tat (Twin-arginine translocation) pathway signal sequence</fullName>
    </submittedName>
</protein>
<keyword evidence="3" id="KW-1185">Reference proteome</keyword>
<dbReference type="InterPro" id="IPR000683">
    <property type="entry name" value="Gfo/Idh/MocA-like_OxRdtase_N"/>
</dbReference>
<dbReference type="GO" id="GO:0000166">
    <property type="term" value="F:nucleotide binding"/>
    <property type="evidence" value="ECO:0007669"/>
    <property type="project" value="InterPro"/>
</dbReference>
<sequence length="351" mass="37457">MHASTDRRTFLKTATVAGIGLGLTGSSLVAFGQGKTSKEIKVGIIGLDTEHSVKFTEIFHDPKAAADVAGFKVVAAYPYGSRDIEFSVNTIPGATEKMRSMGVEIVDSIKALLRKVDVVLLETNDGRLHLEQALLVLKAGKPVFIDKPIAASLADAVAIFQAAEKYKVPVFSASSLRYMDSAQQIRNGKIGKVLGADAFSPAVIEKTHPDLFWYGVHGVEALFTVLGTGCKSVQRTYTEGADVVVGVWEDNRLGTFRGLRAGAHDFGGTAFGEKGVATFGPWEGYRPLVVQIAEFFRTGKAPISPEETLEIFAFMEAADESKAQGGAVVSLESVMQKARAATDKQLGAVKG</sequence>
<dbReference type="NCBIfam" id="TIGR01409">
    <property type="entry name" value="TAT_signal_seq"/>
    <property type="match status" value="1"/>
</dbReference>
<dbReference type="PROSITE" id="PS51318">
    <property type="entry name" value="TAT"/>
    <property type="match status" value="1"/>
</dbReference>
<dbReference type="EMBL" id="FOOT01000002">
    <property type="protein sequence ID" value="SFG31890.1"/>
    <property type="molecule type" value="Genomic_DNA"/>
</dbReference>
<dbReference type="PANTHER" id="PTHR43818">
    <property type="entry name" value="BCDNA.GH03377"/>
    <property type="match status" value="1"/>
</dbReference>
<dbReference type="Pfam" id="PF01408">
    <property type="entry name" value="GFO_IDH_MocA"/>
    <property type="match status" value="1"/>
</dbReference>
<gene>
    <name evidence="2" type="ORF">SAMN05421739_102143</name>
</gene>
<name>A0A1I2QV31_9BACT</name>
<dbReference type="Gene3D" id="3.30.360.10">
    <property type="entry name" value="Dihydrodipicolinate Reductase, domain 2"/>
    <property type="match status" value="1"/>
</dbReference>
<feature type="domain" description="Gfo/Idh/MocA-like oxidoreductase N-terminal" evidence="1">
    <location>
        <begin position="41"/>
        <end position="171"/>
    </location>
</feature>
<dbReference type="RefSeq" id="WP_092099621.1">
    <property type="nucleotide sequence ID" value="NZ_FOOT01000002.1"/>
</dbReference>
<accession>A0A1I2QV31</accession>
<dbReference type="AlphaFoldDB" id="A0A1I2QV31"/>
<dbReference type="Gene3D" id="3.40.50.720">
    <property type="entry name" value="NAD(P)-binding Rossmann-like Domain"/>
    <property type="match status" value="1"/>
</dbReference>
<dbReference type="InterPro" id="IPR050463">
    <property type="entry name" value="Gfo/Idh/MocA_oxidrdct_glycsds"/>
</dbReference>
<dbReference type="InterPro" id="IPR036291">
    <property type="entry name" value="NAD(P)-bd_dom_sf"/>
</dbReference>
<proteinExistence type="predicted"/>
<dbReference type="SUPFAM" id="SSF51735">
    <property type="entry name" value="NAD(P)-binding Rossmann-fold domains"/>
    <property type="match status" value="1"/>
</dbReference>